<dbReference type="KEGG" id="hrr:HZS55_12935"/>
<accession>A0A7D5T687</accession>
<proteinExistence type="predicted"/>
<name>A0A7D5T687_9EURY</name>
<dbReference type="RefSeq" id="WP_179908075.1">
    <property type="nucleotide sequence ID" value="NZ_CP058910.1"/>
</dbReference>
<dbReference type="AlphaFoldDB" id="A0A7D5T687"/>
<keyword evidence="2" id="KW-1185">Reference proteome</keyword>
<protein>
    <submittedName>
        <fullName evidence="1">Uncharacterized protein</fullName>
    </submittedName>
</protein>
<organism evidence="1 2">
    <name type="scientific">Halosimplex rubrum</name>
    <dbReference type="NCBI Taxonomy" id="869889"/>
    <lineage>
        <taxon>Archaea</taxon>
        <taxon>Methanobacteriati</taxon>
        <taxon>Methanobacteriota</taxon>
        <taxon>Stenosarchaea group</taxon>
        <taxon>Halobacteria</taxon>
        <taxon>Halobacteriales</taxon>
        <taxon>Haloarculaceae</taxon>
        <taxon>Halosimplex</taxon>
    </lineage>
</organism>
<evidence type="ECO:0000313" key="2">
    <source>
        <dbReference type="Proteomes" id="UP000509667"/>
    </source>
</evidence>
<sequence>MKRRIKILGSAVVVGIGFVVKQALEPDKKHIVEQKLNGKFELHSVEPSKLESLEVVSIDNLDLFYDCGYEVYEYDPETNLVYVIPEELASAGDDR</sequence>
<reference evidence="1 2" key="1">
    <citation type="submission" date="2020-07" db="EMBL/GenBank/DDBJ databases">
        <title>Halosimplex pelagicum sp. nov. and Halosimplex rubrum sp. nov., isolated from salted brown alga Laminaria, and emended description of the genus Halosimplex.</title>
        <authorList>
            <person name="Cui H."/>
        </authorList>
    </citation>
    <scope>NUCLEOTIDE SEQUENCE [LARGE SCALE GENOMIC DNA]</scope>
    <source>
        <strain evidence="1 2">R27</strain>
    </source>
</reference>
<gene>
    <name evidence="1" type="ORF">HZS55_12935</name>
</gene>
<dbReference type="GeneID" id="56078784"/>
<evidence type="ECO:0000313" key="1">
    <source>
        <dbReference type="EMBL" id="QLH78153.1"/>
    </source>
</evidence>
<dbReference type="Proteomes" id="UP000509667">
    <property type="component" value="Chromosome"/>
</dbReference>
<dbReference type="EMBL" id="CP058910">
    <property type="protein sequence ID" value="QLH78153.1"/>
    <property type="molecule type" value="Genomic_DNA"/>
</dbReference>